<keyword evidence="1" id="KW-0472">Membrane</keyword>
<dbReference type="EMBL" id="BSNC01000006">
    <property type="protein sequence ID" value="GLP97385.1"/>
    <property type="molecule type" value="Genomic_DNA"/>
</dbReference>
<reference evidence="2" key="2">
    <citation type="submission" date="2023-01" db="EMBL/GenBank/DDBJ databases">
        <title>Draft genome sequence of Paraferrimonas sedimenticola strain NBRC 101628.</title>
        <authorList>
            <person name="Sun Q."/>
            <person name="Mori K."/>
        </authorList>
    </citation>
    <scope>NUCLEOTIDE SEQUENCE</scope>
    <source>
        <strain evidence="2">NBRC 101628</strain>
    </source>
</reference>
<dbReference type="Proteomes" id="UP001161422">
    <property type="component" value="Unassembled WGS sequence"/>
</dbReference>
<proteinExistence type="predicted"/>
<keyword evidence="1" id="KW-1133">Transmembrane helix</keyword>
<keyword evidence="1" id="KW-0812">Transmembrane</keyword>
<evidence type="ECO:0000256" key="1">
    <source>
        <dbReference type="SAM" id="Phobius"/>
    </source>
</evidence>
<name>A0AA37RXA2_9GAMM</name>
<gene>
    <name evidence="2" type="ORF">GCM10007895_26920</name>
</gene>
<dbReference type="InterPro" id="IPR012902">
    <property type="entry name" value="N_methyl_site"/>
</dbReference>
<dbReference type="RefSeq" id="WP_095504769.1">
    <property type="nucleotide sequence ID" value="NZ_BSNC01000006.1"/>
</dbReference>
<sequence>MKQQSGFTLVELVVVIIILGVLAVTAAPKFIDLKGDARKSTLQGVKAATQGANALVFSKAAIAGKEREASSSISINSDSIAIQYGYVAPSCTALTTALEIDMSTDTNGTSDWVCDLISNQSVAGVGPIISIYQRGSIVDLTTTDDQSCHLQYHGASANDRPQIELKMGKC</sequence>
<dbReference type="Gene3D" id="3.30.700.10">
    <property type="entry name" value="Glycoprotein, Type 4 Pilin"/>
    <property type="match status" value="1"/>
</dbReference>
<reference evidence="2" key="1">
    <citation type="journal article" date="2014" name="Int. J. Syst. Evol. Microbiol.">
        <title>Complete genome sequence of Corynebacterium casei LMG S-19264T (=DSM 44701T), isolated from a smear-ripened cheese.</title>
        <authorList>
            <consortium name="US DOE Joint Genome Institute (JGI-PGF)"/>
            <person name="Walter F."/>
            <person name="Albersmeier A."/>
            <person name="Kalinowski J."/>
            <person name="Ruckert C."/>
        </authorList>
    </citation>
    <scope>NUCLEOTIDE SEQUENCE</scope>
    <source>
        <strain evidence="2">NBRC 101628</strain>
    </source>
</reference>
<evidence type="ECO:0000313" key="2">
    <source>
        <dbReference type="EMBL" id="GLP97385.1"/>
    </source>
</evidence>
<dbReference type="InterPro" id="IPR045584">
    <property type="entry name" value="Pilin-like"/>
</dbReference>
<dbReference type="Pfam" id="PF07963">
    <property type="entry name" value="N_methyl"/>
    <property type="match status" value="1"/>
</dbReference>
<dbReference type="SUPFAM" id="SSF54523">
    <property type="entry name" value="Pili subunits"/>
    <property type="match status" value="1"/>
</dbReference>
<dbReference type="AlphaFoldDB" id="A0AA37RXA2"/>
<keyword evidence="3" id="KW-1185">Reference proteome</keyword>
<dbReference type="PROSITE" id="PS00409">
    <property type="entry name" value="PROKAR_NTER_METHYL"/>
    <property type="match status" value="1"/>
</dbReference>
<organism evidence="2 3">
    <name type="scientific">Paraferrimonas sedimenticola</name>
    <dbReference type="NCBI Taxonomy" id="375674"/>
    <lineage>
        <taxon>Bacteria</taxon>
        <taxon>Pseudomonadati</taxon>
        <taxon>Pseudomonadota</taxon>
        <taxon>Gammaproteobacteria</taxon>
        <taxon>Alteromonadales</taxon>
        <taxon>Ferrimonadaceae</taxon>
        <taxon>Paraferrimonas</taxon>
    </lineage>
</organism>
<evidence type="ECO:0000313" key="3">
    <source>
        <dbReference type="Proteomes" id="UP001161422"/>
    </source>
</evidence>
<dbReference type="NCBIfam" id="TIGR02532">
    <property type="entry name" value="IV_pilin_GFxxxE"/>
    <property type="match status" value="1"/>
</dbReference>
<feature type="transmembrane region" description="Helical" evidence="1">
    <location>
        <begin position="12"/>
        <end position="31"/>
    </location>
</feature>
<comment type="caution">
    <text evidence="2">The sequence shown here is derived from an EMBL/GenBank/DDBJ whole genome shotgun (WGS) entry which is preliminary data.</text>
</comment>
<protein>
    <submittedName>
        <fullName evidence="2">MSHA pilin protein MshA</fullName>
    </submittedName>
</protein>
<accession>A0AA37RXA2</accession>